<dbReference type="GO" id="GO:0005829">
    <property type="term" value="C:cytosol"/>
    <property type="evidence" value="ECO:0007669"/>
    <property type="project" value="TreeGrafter"/>
</dbReference>
<dbReference type="InterPro" id="IPR041711">
    <property type="entry name" value="Met-tRNA-FMT_N"/>
</dbReference>
<dbReference type="Pfam" id="PF00551">
    <property type="entry name" value="Formyl_trans_N"/>
    <property type="match status" value="1"/>
</dbReference>
<accession>A0A1N7NR77</accession>
<evidence type="ECO:0000256" key="5">
    <source>
        <dbReference type="HAMAP-Rule" id="MF_00182"/>
    </source>
</evidence>
<comment type="function">
    <text evidence="5">Attaches a formyl group to the free amino group of methionyl-tRNA(fMet). The formyl group appears to play a dual role in the initiator identity of N-formylmethionyl-tRNA by promoting its recognition by IF2 and preventing the misappropriation of this tRNA by the elongation apparatus.</text>
</comment>
<dbReference type="PANTHER" id="PTHR11138:SF5">
    <property type="entry name" value="METHIONYL-TRNA FORMYLTRANSFERASE, MITOCHONDRIAL"/>
    <property type="match status" value="1"/>
</dbReference>
<sequence>MTVRALFLGTPDFAVPSLEALCRLGYEVAVITQPDRPRGRARKLAPPAVKARALELGLPVWQPERLRDAWEDARRFAPDLIVTAAYGNILTERWLRLPQVGAVNVHASLLPRWRGAAPIQRAILAGDEETGITLMEMVRELDAGPILAQAPVAIKPDDTAGSLHDKLAALGGEVCERYLPRYVAGELAAMPQPEEGVTYADKLTRADEWIDWTSGADVIDRQVRALAPVPGATAVLTTGEELKVLAGRAADAEPFGDPGEVKPCGDALLVSCGEGVYEIAEVKPSGRRAMPAGAFWRGLREDGVRMRRKATDDR</sequence>
<keyword evidence="9" id="KW-1185">Reference proteome</keyword>
<dbReference type="InterPro" id="IPR005794">
    <property type="entry name" value="Fmt"/>
</dbReference>
<evidence type="ECO:0000256" key="1">
    <source>
        <dbReference type="ARBA" id="ARBA00010699"/>
    </source>
</evidence>
<evidence type="ECO:0000259" key="6">
    <source>
        <dbReference type="Pfam" id="PF00551"/>
    </source>
</evidence>
<dbReference type="InterPro" id="IPR002376">
    <property type="entry name" value="Formyl_transf_N"/>
</dbReference>
<proteinExistence type="inferred from homology"/>
<organism evidence="8 9">
    <name type="scientific">Alicyclobacillus vulcanalis</name>
    <dbReference type="NCBI Taxonomy" id="252246"/>
    <lineage>
        <taxon>Bacteria</taxon>
        <taxon>Bacillati</taxon>
        <taxon>Bacillota</taxon>
        <taxon>Bacilli</taxon>
        <taxon>Bacillales</taxon>
        <taxon>Alicyclobacillaceae</taxon>
        <taxon>Alicyclobacillus</taxon>
    </lineage>
</organism>
<dbReference type="OrthoDB" id="9802815at2"/>
<dbReference type="GO" id="GO:0004479">
    <property type="term" value="F:methionyl-tRNA formyltransferase activity"/>
    <property type="evidence" value="ECO:0007669"/>
    <property type="project" value="UniProtKB-UniRule"/>
</dbReference>
<evidence type="ECO:0000256" key="3">
    <source>
        <dbReference type="ARBA" id="ARBA00022679"/>
    </source>
</evidence>
<dbReference type="InterPro" id="IPR011034">
    <property type="entry name" value="Formyl_transferase-like_C_sf"/>
</dbReference>
<dbReference type="RefSeq" id="WP_076348074.1">
    <property type="nucleotide sequence ID" value="NZ_FTOO01000009.1"/>
</dbReference>
<feature type="domain" description="Formyl transferase C-terminal" evidence="7">
    <location>
        <begin position="202"/>
        <end position="299"/>
    </location>
</feature>
<name>A0A1N7NR77_9BACL</name>
<comment type="catalytic activity">
    <reaction evidence="5">
        <text>L-methionyl-tRNA(fMet) + (6R)-10-formyltetrahydrofolate = N-formyl-L-methionyl-tRNA(fMet) + (6S)-5,6,7,8-tetrahydrofolate + H(+)</text>
        <dbReference type="Rhea" id="RHEA:24380"/>
        <dbReference type="Rhea" id="RHEA-COMP:9952"/>
        <dbReference type="Rhea" id="RHEA-COMP:9953"/>
        <dbReference type="ChEBI" id="CHEBI:15378"/>
        <dbReference type="ChEBI" id="CHEBI:57453"/>
        <dbReference type="ChEBI" id="CHEBI:78530"/>
        <dbReference type="ChEBI" id="CHEBI:78844"/>
        <dbReference type="ChEBI" id="CHEBI:195366"/>
        <dbReference type="EC" id="2.1.2.9"/>
    </reaction>
</comment>
<dbReference type="InterPro" id="IPR036477">
    <property type="entry name" value="Formyl_transf_N_sf"/>
</dbReference>
<comment type="similarity">
    <text evidence="1 5">Belongs to the Fmt family.</text>
</comment>
<dbReference type="CDD" id="cd08704">
    <property type="entry name" value="Met_tRNA_FMT_C"/>
    <property type="match status" value="1"/>
</dbReference>
<dbReference type="Gene3D" id="3.40.50.12230">
    <property type="match status" value="1"/>
</dbReference>
<gene>
    <name evidence="5" type="primary">fmt</name>
    <name evidence="8" type="ORF">SAMN05421799_109121</name>
</gene>
<feature type="domain" description="Formyl transferase N-terminal" evidence="6">
    <location>
        <begin position="7"/>
        <end position="174"/>
    </location>
</feature>
<evidence type="ECO:0000256" key="2">
    <source>
        <dbReference type="ARBA" id="ARBA00012261"/>
    </source>
</evidence>
<dbReference type="SUPFAM" id="SSF50486">
    <property type="entry name" value="FMT C-terminal domain-like"/>
    <property type="match status" value="1"/>
</dbReference>
<dbReference type="InterPro" id="IPR044135">
    <property type="entry name" value="Met-tRNA-FMT_C"/>
</dbReference>
<evidence type="ECO:0000256" key="4">
    <source>
        <dbReference type="ARBA" id="ARBA00022917"/>
    </source>
</evidence>
<dbReference type="NCBIfam" id="TIGR00460">
    <property type="entry name" value="fmt"/>
    <property type="match status" value="1"/>
</dbReference>
<dbReference type="AlphaFoldDB" id="A0A1N7NR77"/>
<dbReference type="EC" id="2.1.2.9" evidence="2 5"/>
<dbReference type="SUPFAM" id="SSF53328">
    <property type="entry name" value="Formyltransferase"/>
    <property type="match status" value="1"/>
</dbReference>
<evidence type="ECO:0000313" key="8">
    <source>
        <dbReference type="EMBL" id="SIT00817.1"/>
    </source>
</evidence>
<dbReference type="InterPro" id="IPR005793">
    <property type="entry name" value="Formyl_trans_C"/>
</dbReference>
<evidence type="ECO:0000313" key="9">
    <source>
        <dbReference type="Proteomes" id="UP000186156"/>
    </source>
</evidence>
<evidence type="ECO:0000259" key="7">
    <source>
        <dbReference type="Pfam" id="PF02911"/>
    </source>
</evidence>
<protein>
    <recommendedName>
        <fullName evidence="2 5">Methionyl-tRNA formyltransferase</fullName>
        <ecNumber evidence="2 5">2.1.2.9</ecNumber>
    </recommendedName>
</protein>
<dbReference type="PANTHER" id="PTHR11138">
    <property type="entry name" value="METHIONYL-TRNA FORMYLTRANSFERASE"/>
    <property type="match status" value="1"/>
</dbReference>
<dbReference type="Pfam" id="PF02911">
    <property type="entry name" value="Formyl_trans_C"/>
    <property type="match status" value="1"/>
</dbReference>
<reference evidence="9" key="1">
    <citation type="submission" date="2017-01" db="EMBL/GenBank/DDBJ databases">
        <authorList>
            <person name="Varghese N."/>
            <person name="Submissions S."/>
        </authorList>
    </citation>
    <scope>NUCLEOTIDE SEQUENCE [LARGE SCALE GENOMIC DNA]</scope>
    <source>
        <strain evidence="9">DSM 16176</strain>
    </source>
</reference>
<dbReference type="STRING" id="252246.SAMN05421799_109121"/>
<keyword evidence="3 5" id="KW-0808">Transferase</keyword>
<dbReference type="EMBL" id="FTOO01000009">
    <property type="protein sequence ID" value="SIT00817.1"/>
    <property type="molecule type" value="Genomic_DNA"/>
</dbReference>
<dbReference type="Proteomes" id="UP000186156">
    <property type="component" value="Unassembled WGS sequence"/>
</dbReference>
<keyword evidence="4 5" id="KW-0648">Protein biosynthesis</keyword>
<dbReference type="CDD" id="cd08646">
    <property type="entry name" value="FMT_core_Met-tRNA-FMT_N"/>
    <property type="match status" value="1"/>
</dbReference>
<feature type="binding site" evidence="5">
    <location>
        <begin position="108"/>
        <end position="111"/>
    </location>
    <ligand>
        <name>(6S)-5,6,7,8-tetrahydrofolate</name>
        <dbReference type="ChEBI" id="CHEBI:57453"/>
    </ligand>
</feature>
<dbReference type="HAMAP" id="MF_00182">
    <property type="entry name" value="Formyl_trans"/>
    <property type="match status" value="1"/>
</dbReference>